<dbReference type="EMBL" id="JBHLUE010000019">
    <property type="protein sequence ID" value="MFC0566946.1"/>
    <property type="molecule type" value="Genomic_DNA"/>
</dbReference>
<dbReference type="Proteomes" id="UP001589894">
    <property type="component" value="Unassembled WGS sequence"/>
</dbReference>
<reference evidence="1 2" key="1">
    <citation type="submission" date="2024-09" db="EMBL/GenBank/DDBJ databases">
        <authorList>
            <person name="Sun Q."/>
            <person name="Mori K."/>
        </authorList>
    </citation>
    <scope>NUCLEOTIDE SEQUENCE [LARGE SCALE GENOMIC DNA]</scope>
    <source>
        <strain evidence="1 2">TBRC 2205</strain>
    </source>
</reference>
<dbReference type="RefSeq" id="WP_377342056.1">
    <property type="nucleotide sequence ID" value="NZ_JBHLUE010000019.1"/>
</dbReference>
<evidence type="ECO:0000313" key="1">
    <source>
        <dbReference type="EMBL" id="MFC0566946.1"/>
    </source>
</evidence>
<gene>
    <name evidence="1" type="ORF">ACFFHU_22745</name>
</gene>
<proteinExistence type="predicted"/>
<organism evidence="1 2">
    <name type="scientific">Plantactinospora siamensis</name>
    <dbReference type="NCBI Taxonomy" id="555372"/>
    <lineage>
        <taxon>Bacteria</taxon>
        <taxon>Bacillati</taxon>
        <taxon>Actinomycetota</taxon>
        <taxon>Actinomycetes</taxon>
        <taxon>Micromonosporales</taxon>
        <taxon>Micromonosporaceae</taxon>
        <taxon>Plantactinospora</taxon>
    </lineage>
</organism>
<evidence type="ECO:0000313" key="2">
    <source>
        <dbReference type="Proteomes" id="UP001589894"/>
    </source>
</evidence>
<accession>A0ABV6P1X4</accession>
<evidence type="ECO:0008006" key="3">
    <source>
        <dbReference type="Google" id="ProtNLM"/>
    </source>
</evidence>
<protein>
    <recommendedName>
        <fullName evidence="3">Conjugal transfer protein TraB</fullName>
    </recommendedName>
</protein>
<keyword evidence="2" id="KW-1185">Reference proteome</keyword>
<name>A0ABV6P1X4_9ACTN</name>
<sequence length="236" mass="26565">MQIIEVTELAVRSAVIRLRRRETPLQFVLYPMIHMAQPAFYRAVTARLRRADVIVVEGVGGGRRKHSVLAGALTLSYSALRWNRRAKLVEQHIDYAALGVPLIHPDVSLEEFSAGWRRVPLAHRLAMWCLLPFLILADLFGGTRMIWTRATELNDLPSPQDEALTNYSPALEAAFLGERDQRLLDALYRLHEERGGESIEVAVVYGAAHMPAVVHGMLGRYGYRARSADWLTVADL</sequence>
<comment type="caution">
    <text evidence="1">The sequence shown here is derived from an EMBL/GenBank/DDBJ whole genome shotgun (WGS) entry which is preliminary data.</text>
</comment>